<feature type="signal peptide" evidence="3">
    <location>
        <begin position="1"/>
        <end position="24"/>
    </location>
</feature>
<dbReference type="InterPro" id="IPR000917">
    <property type="entry name" value="Sulfatase_N"/>
</dbReference>
<sequence length="462" mass="51804">MMNLHQLLCLFVLALFLNSCSNNSQTTKQPNVVIIFLDDSGYSDFSPFGQTRIATPNVTKLAEEGIMFRNFYVPQAVCSASRSALISGCYPGRTKVFGAHGPGGRGLETTFPTIGEVFNNAGYKTALFGKWHCGDQPETRPQNRGFDETCGLMYSNDMWRHHPESPDYWGQWPLQFWENGEITIEDVDSADQRMLTKWYTEHAVDFISKHKDEPFLMYVPHAMSHVPLFCGPGFEGITGKGLYADVLTELDWSLGQINQALKDNGIEENTIVIFSSDNGPWISYGNHAGTTPFREAKGTTFDGGTRSATIIKYPAELKGNRQSTQALMTIDLLPTLCEVANIPLPETEIDGKNVWDIISGKPNATNPHDYYAFTNNSEFQAVLSGNGKWKLHLPHNYRTMTDIKGKDGIPGKYDYSAKIELSLFDMENDPYETTNVILQHPDIAEELLGYAEIHKKKFFSEN</sequence>
<evidence type="ECO:0000313" key="6">
    <source>
        <dbReference type="Proteomes" id="UP000181981"/>
    </source>
</evidence>
<evidence type="ECO:0000256" key="1">
    <source>
        <dbReference type="ARBA" id="ARBA00008779"/>
    </source>
</evidence>
<gene>
    <name evidence="5" type="ORF">SAMN05444285_12659</name>
</gene>
<dbReference type="Gene3D" id="3.40.720.10">
    <property type="entry name" value="Alkaline Phosphatase, subunit A"/>
    <property type="match status" value="1"/>
</dbReference>
<organism evidence="5 6">
    <name type="scientific">Draconibacterium orientale</name>
    <dbReference type="NCBI Taxonomy" id="1168034"/>
    <lineage>
        <taxon>Bacteria</taxon>
        <taxon>Pseudomonadati</taxon>
        <taxon>Bacteroidota</taxon>
        <taxon>Bacteroidia</taxon>
        <taxon>Marinilabiliales</taxon>
        <taxon>Prolixibacteraceae</taxon>
        <taxon>Draconibacterium</taxon>
    </lineage>
</organism>
<dbReference type="InterPro" id="IPR050738">
    <property type="entry name" value="Sulfatase"/>
</dbReference>
<dbReference type="CDD" id="cd16026">
    <property type="entry name" value="GALNS_like"/>
    <property type="match status" value="1"/>
</dbReference>
<dbReference type="EMBL" id="FOHT01000026">
    <property type="protein sequence ID" value="SET87241.1"/>
    <property type="molecule type" value="Genomic_DNA"/>
</dbReference>
<comment type="similarity">
    <text evidence="1">Belongs to the sulfatase family.</text>
</comment>
<reference evidence="5 6" key="1">
    <citation type="submission" date="2016-10" db="EMBL/GenBank/DDBJ databases">
        <authorList>
            <person name="de Groot N.N."/>
        </authorList>
    </citation>
    <scope>NUCLEOTIDE SEQUENCE [LARGE SCALE GENOMIC DNA]</scope>
    <source>
        <strain evidence="5 6">DSM 25947</strain>
    </source>
</reference>
<dbReference type="GO" id="GO:0004065">
    <property type="term" value="F:arylsulfatase activity"/>
    <property type="evidence" value="ECO:0007669"/>
    <property type="project" value="TreeGrafter"/>
</dbReference>
<dbReference type="RefSeq" id="WP_051568014.1">
    <property type="nucleotide sequence ID" value="NZ_FOHT01000026.1"/>
</dbReference>
<dbReference type="Pfam" id="PF00884">
    <property type="entry name" value="Sulfatase"/>
    <property type="match status" value="1"/>
</dbReference>
<feature type="chain" id="PRO_5010213107" evidence="3">
    <location>
        <begin position="25"/>
        <end position="462"/>
    </location>
</feature>
<dbReference type="Gene3D" id="3.30.1120.10">
    <property type="match status" value="1"/>
</dbReference>
<dbReference type="InterPro" id="IPR017850">
    <property type="entry name" value="Alkaline_phosphatase_core_sf"/>
</dbReference>
<evidence type="ECO:0000256" key="3">
    <source>
        <dbReference type="SAM" id="SignalP"/>
    </source>
</evidence>
<feature type="domain" description="Sulfatase N-terminal" evidence="4">
    <location>
        <begin position="30"/>
        <end position="342"/>
    </location>
</feature>
<dbReference type="Proteomes" id="UP000181981">
    <property type="component" value="Unassembled WGS sequence"/>
</dbReference>
<dbReference type="PANTHER" id="PTHR42693">
    <property type="entry name" value="ARYLSULFATASE FAMILY MEMBER"/>
    <property type="match status" value="1"/>
</dbReference>
<accession>A0A1I0HVE3</accession>
<dbReference type="AlphaFoldDB" id="A0A1I0HVE3"/>
<evidence type="ECO:0000256" key="2">
    <source>
        <dbReference type="ARBA" id="ARBA00022801"/>
    </source>
</evidence>
<name>A0A1I0HVE3_9BACT</name>
<evidence type="ECO:0000313" key="5">
    <source>
        <dbReference type="EMBL" id="SET87241.1"/>
    </source>
</evidence>
<dbReference type="PANTHER" id="PTHR42693:SF53">
    <property type="entry name" value="ENDO-4-O-SULFATASE"/>
    <property type="match status" value="1"/>
</dbReference>
<dbReference type="SUPFAM" id="SSF53649">
    <property type="entry name" value="Alkaline phosphatase-like"/>
    <property type="match status" value="1"/>
</dbReference>
<protein>
    <submittedName>
        <fullName evidence="5">Arylsulfatase A</fullName>
    </submittedName>
</protein>
<dbReference type="OrthoDB" id="9766107at2"/>
<keyword evidence="3" id="KW-0732">Signal</keyword>
<proteinExistence type="inferred from homology"/>
<keyword evidence="2" id="KW-0378">Hydrolase</keyword>
<evidence type="ECO:0000259" key="4">
    <source>
        <dbReference type="Pfam" id="PF00884"/>
    </source>
</evidence>